<dbReference type="PANTHER" id="PTHR14957">
    <property type="entry name" value="UBIQUITIN-LIKE-CONJUGATING ENZYME ATG10"/>
    <property type="match status" value="1"/>
</dbReference>
<dbReference type="EMBL" id="CADEPM010000012">
    <property type="protein sequence ID" value="CAB3411094.1"/>
    <property type="molecule type" value="Genomic_DNA"/>
</dbReference>
<sequence length="167" mass="19476">MNVQEFNTQLHEFCRTMNELSTTPWNIIKDEIGEYARQICGISTPEGEILNRDVYIVYSETYRVPVLWFNFFRQDGRPILIDDLKKVLKNLENEPTSSLLSRMSHGEHPHLGVLYYNIHPCNTNNVMNQLKSDENFIARWMSIYGPDIGISIPLEYFACISSKNQKI</sequence>
<proteinExistence type="inferred from homology"/>
<accession>A0A8S1FG19</accession>
<evidence type="ECO:0000256" key="4">
    <source>
        <dbReference type="ARBA" id="ARBA00022786"/>
    </source>
</evidence>
<dbReference type="OrthoDB" id="4089664at2759"/>
<evidence type="ECO:0000256" key="6">
    <source>
        <dbReference type="ARBA" id="ARBA00029833"/>
    </source>
</evidence>
<evidence type="ECO:0000256" key="3">
    <source>
        <dbReference type="ARBA" id="ARBA00022679"/>
    </source>
</evidence>
<dbReference type="GO" id="GO:0005829">
    <property type="term" value="C:cytosol"/>
    <property type="evidence" value="ECO:0007669"/>
    <property type="project" value="TreeGrafter"/>
</dbReference>
<dbReference type="Gene3D" id="3.30.1460.50">
    <property type="match status" value="1"/>
</dbReference>
<dbReference type="GO" id="GO:0000045">
    <property type="term" value="P:autophagosome assembly"/>
    <property type="evidence" value="ECO:0007669"/>
    <property type="project" value="TreeGrafter"/>
</dbReference>
<protein>
    <recommendedName>
        <fullName evidence="2">Ubiquitin-like-conjugating enzyme ATG10</fullName>
    </recommendedName>
    <alternativeName>
        <fullName evidence="6">Autophagy-related protein 10</fullName>
    </alternativeName>
</protein>
<comment type="similarity">
    <text evidence="1">Belongs to the ATG10 family.</text>
</comment>
<reference evidence="7 8" key="1">
    <citation type="submission" date="2020-04" db="EMBL/GenBank/DDBJ databases">
        <authorList>
            <person name="Laetsch R D."/>
            <person name="Stevens L."/>
            <person name="Kumar S."/>
            <person name="Blaxter L. M."/>
        </authorList>
    </citation>
    <scope>NUCLEOTIDE SEQUENCE [LARGE SCALE GENOMIC DNA]</scope>
</reference>
<evidence type="ECO:0000256" key="1">
    <source>
        <dbReference type="ARBA" id="ARBA00005696"/>
    </source>
</evidence>
<dbReference type="GO" id="GO:0061651">
    <property type="term" value="F:Atg12 conjugating enzyme activity"/>
    <property type="evidence" value="ECO:0007669"/>
    <property type="project" value="TreeGrafter"/>
</dbReference>
<organism evidence="7 8">
    <name type="scientific">Caenorhabditis bovis</name>
    <dbReference type="NCBI Taxonomy" id="2654633"/>
    <lineage>
        <taxon>Eukaryota</taxon>
        <taxon>Metazoa</taxon>
        <taxon>Ecdysozoa</taxon>
        <taxon>Nematoda</taxon>
        <taxon>Chromadorea</taxon>
        <taxon>Rhabditida</taxon>
        <taxon>Rhabditina</taxon>
        <taxon>Rhabditomorpha</taxon>
        <taxon>Rhabditoidea</taxon>
        <taxon>Rhabditidae</taxon>
        <taxon>Peloderinae</taxon>
        <taxon>Caenorhabditis</taxon>
    </lineage>
</organism>
<keyword evidence="3" id="KW-0808">Transferase</keyword>
<dbReference type="PANTHER" id="PTHR14957:SF1">
    <property type="entry name" value="UBIQUITIN-LIKE-CONJUGATING ENZYME ATG10"/>
    <property type="match status" value="1"/>
</dbReference>
<dbReference type="AlphaFoldDB" id="A0A8S1FG19"/>
<evidence type="ECO:0000256" key="2">
    <source>
        <dbReference type="ARBA" id="ARBA00021099"/>
    </source>
</evidence>
<keyword evidence="8" id="KW-1185">Reference proteome</keyword>
<name>A0A8S1FG19_9PELO</name>
<evidence type="ECO:0000313" key="7">
    <source>
        <dbReference type="EMBL" id="CAB3411094.1"/>
    </source>
</evidence>
<dbReference type="GO" id="GO:0032446">
    <property type="term" value="P:protein modification by small protein conjugation"/>
    <property type="evidence" value="ECO:0007669"/>
    <property type="project" value="TreeGrafter"/>
</dbReference>
<dbReference type="Proteomes" id="UP000494206">
    <property type="component" value="Unassembled WGS sequence"/>
</dbReference>
<comment type="caution">
    <text evidence="7">The sequence shown here is derived from an EMBL/GenBank/DDBJ whole genome shotgun (WGS) entry which is preliminary data.</text>
</comment>
<evidence type="ECO:0000256" key="5">
    <source>
        <dbReference type="ARBA" id="ARBA00023006"/>
    </source>
</evidence>
<evidence type="ECO:0000313" key="8">
    <source>
        <dbReference type="Proteomes" id="UP000494206"/>
    </source>
</evidence>
<dbReference type="InterPro" id="IPR007135">
    <property type="entry name" value="Atg3/Atg10"/>
</dbReference>
<keyword evidence="5" id="KW-0072">Autophagy</keyword>
<gene>
    <name evidence="7" type="ORF">CBOVIS_LOCUS12521</name>
</gene>
<dbReference type="GO" id="GO:0000422">
    <property type="term" value="P:autophagy of mitochondrion"/>
    <property type="evidence" value="ECO:0007669"/>
    <property type="project" value="TreeGrafter"/>
</dbReference>
<keyword evidence="4" id="KW-0833">Ubl conjugation pathway</keyword>
<dbReference type="Pfam" id="PF03987">
    <property type="entry name" value="Autophagy_act_C"/>
    <property type="match status" value="1"/>
</dbReference>